<organism evidence="1 2">
    <name type="scientific">Desmophyllum pertusum</name>
    <dbReference type="NCBI Taxonomy" id="174260"/>
    <lineage>
        <taxon>Eukaryota</taxon>
        <taxon>Metazoa</taxon>
        <taxon>Cnidaria</taxon>
        <taxon>Anthozoa</taxon>
        <taxon>Hexacorallia</taxon>
        <taxon>Scleractinia</taxon>
        <taxon>Caryophylliina</taxon>
        <taxon>Caryophylliidae</taxon>
        <taxon>Desmophyllum</taxon>
    </lineage>
</organism>
<dbReference type="Proteomes" id="UP001163046">
    <property type="component" value="Unassembled WGS sequence"/>
</dbReference>
<protein>
    <submittedName>
        <fullName evidence="1">Eukaryotic elongation factor 2 kinase</fullName>
        <ecNumber evidence="1">2.7.11.20</ecNumber>
    </submittedName>
</protein>
<evidence type="ECO:0000313" key="2">
    <source>
        <dbReference type="Proteomes" id="UP001163046"/>
    </source>
</evidence>
<reference evidence="1" key="1">
    <citation type="submission" date="2023-01" db="EMBL/GenBank/DDBJ databases">
        <title>Genome assembly of the deep-sea coral Lophelia pertusa.</title>
        <authorList>
            <person name="Herrera S."/>
            <person name="Cordes E."/>
        </authorList>
    </citation>
    <scope>NUCLEOTIDE SEQUENCE</scope>
    <source>
        <strain evidence="1">USNM1676648</strain>
        <tissue evidence="1">Polyp</tissue>
    </source>
</reference>
<keyword evidence="1" id="KW-0251">Elongation factor</keyword>
<accession>A0A9X0CEH4</accession>
<dbReference type="OrthoDB" id="301415at2759"/>
<proteinExistence type="predicted"/>
<gene>
    <name evidence="1" type="primary">EEF2K_2</name>
    <name evidence="1" type="ORF">OS493_020882</name>
</gene>
<name>A0A9X0CEH4_9CNID</name>
<dbReference type="EC" id="2.7.11.20" evidence="1"/>
<keyword evidence="2" id="KW-1185">Reference proteome</keyword>
<dbReference type="GO" id="GO:0003746">
    <property type="term" value="F:translation elongation factor activity"/>
    <property type="evidence" value="ECO:0007669"/>
    <property type="project" value="UniProtKB-KW"/>
</dbReference>
<evidence type="ECO:0000313" key="1">
    <source>
        <dbReference type="EMBL" id="KAJ7331179.1"/>
    </source>
</evidence>
<keyword evidence="1" id="KW-0808">Transferase</keyword>
<sequence>MAKAYETGSGLGSQRARSWVEAAKWYQNAVDIVYENDDPQNTLNTDPNYMLCARHAHLYKQGGYGLDKQPQVAGELYSTAGDLALAAMKGKLANKYYALAEEAWAEVDE</sequence>
<keyword evidence="1" id="KW-0418">Kinase</keyword>
<keyword evidence="1" id="KW-0648">Protein biosynthesis</keyword>
<dbReference type="AlphaFoldDB" id="A0A9X0CEH4"/>
<dbReference type="EMBL" id="MU827790">
    <property type="protein sequence ID" value="KAJ7331179.1"/>
    <property type="molecule type" value="Genomic_DNA"/>
</dbReference>
<dbReference type="GO" id="GO:0004686">
    <property type="term" value="F:elongation factor-2 kinase activity"/>
    <property type="evidence" value="ECO:0007669"/>
    <property type="project" value="UniProtKB-EC"/>
</dbReference>
<comment type="caution">
    <text evidence="1">The sequence shown here is derived from an EMBL/GenBank/DDBJ whole genome shotgun (WGS) entry which is preliminary data.</text>
</comment>